<dbReference type="SUPFAM" id="SSF48371">
    <property type="entry name" value="ARM repeat"/>
    <property type="match status" value="1"/>
</dbReference>
<dbReference type="GO" id="GO:0035825">
    <property type="term" value="P:homologous recombination"/>
    <property type="evidence" value="ECO:0007669"/>
    <property type="project" value="UniProtKB-ARBA"/>
</dbReference>
<gene>
    <name evidence="13" type="ORF">H5410_054506</name>
</gene>
<dbReference type="GO" id="GO:0000785">
    <property type="term" value="C:chromatin"/>
    <property type="evidence" value="ECO:0007669"/>
    <property type="project" value="TreeGrafter"/>
</dbReference>
<feature type="compositionally biased region" description="Low complexity" evidence="11">
    <location>
        <begin position="2387"/>
        <end position="2404"/>
    </location>
</feature>
<comment type="similarity">
    <text evidence="2">Belongs to the PDS5 family.</text>
</comment>
<accession>A0A9J5WGK7</accession>
<reference evidence="13 14" key="1">
    <citation type="submission" date="2020-09" db="EMBL/GenBank/DDBJ databases">
        <title>De no assembly of potato wild relative species, Solanum commersonii.</title>
        <authorList>
            <person name="Cho K."/>
        </authorList>
    </citation>
    <scope>NUCLEOTIDE SEQUENCE [LARGE SCALE GENOMIC DNA]</scope>
    <source>
        <strain evidence="13">LZ3.2</strain>
        <tissue evidence="13">Leaf</tissue>
    </source>
</reference>
<proteinExistence type="inferred from homology"/>
<dbReference type="FunFam" id="2.30.30.140:FF:000033">
    <property type="entry name" value="Binding protein"/>
    <property type="match status" value="1"/>
</dbReference>
<evidence type="ECO:0000313" key="14">
    <source>
        <dbReference type="Proteomes" id="UP000824120"/>
    </source>
</evidence>
<name>A0A9J5WGK7_SOLCO</name>
<dbReference type="Gene3D" id="3.60.10.10">
    <property type="entry name" value="Endonuclease/exonuclease/phosphatase"/>
    <property type="match status" value="1"/>
</dbReference>
<evidence type="ECO:0000256" key="10">
    <source>
        <dbReference type="ARBA" id="ARBA00058864"/>
    </source>
</evidence>
<feature type="region of interest" description="Disordered" evidence="11">
    <location>
        <begin position="2100"/>
        <end position="2219"/>
    </location>
</feature>
<dbReference type="InterPro" id="IPR005135">
    <property type="entry name" value="Endo/exonuclease/phosphatase"/>
</dbReference>
<dbReference type="Gene3D" id="1.25.10.10">
    <property type="entry name" value="Leucine-rich Repeat Variant"/>
    <property type="match status" value="1"/>
</dbReference>
<keyword evidence="5" id="KW-0227">DNA damage</keyword>
<dbReference type="Pfam" id="PF03372">
    <property type="entry name" value="Exo_endo_phos"/>
    <property type="match status" value="1"/>
</dbReference>
<feature type="compositionally biased region" description="Basic and acidic residues" evidence="11">
    <location>
        <begin position="2485"/>
        <end position="2530"/>
    </location>
</feature>
<dbReference type="InterPro" id="IPR011989">
    <property type="entry name" value="ARM-like"/>
</dbReference>
<feature type="compositionally biased region" description="Basic and acidic residues" evidence="11">
    <location>
        <begin position="2450"/>
        <end position="2459"/>
    </location>
</feature>
<dbReference type="Proteomes" id="UP000824120">
    <property type="component" value="Chromosome 11"/>
</dbReference>
<comment type="subcellular location">
    <subcellularLocation>
        <location evidence="1">Nucleus</location>
    </subcellularLocation>
</comment>
<dbReference type="PANTHER" id="PTHR12663:SF0">
    <property type="entry name" value="PRECOCIOUS DISSOCIATION OF SISTERS 5, ISOFORM A"/>
    <property type="match status" value="1"/>
</dbReference>
<dbReference type="CDD" id="cd19953">
    <property type="entry name" value="PDS5"/>
    <property type="match status" value="1"/>
</dbReference>
<feature type="compositionally biased region" description="Basic and acidic residues" evidence="11">
    <location>
        <begin position="2341"/>
        <end position="2350"/>
    </location>
</feature>
<dbReference type="Gene3D" id="2.30.30.140">
    <property type="match status" value="1"/>
</dbReference>
<keyword evidence="8" id="KW-0539">Nucleus</keyword>
<keyword evidence="4" id="KW-0677">Repeat</keyword>
<dbReference type="GO" id="GO:0051301">
    <property type="term" value="P:cell division"/>
    <property type="evidence" value="ECO:0007669"/>
    <property type="project" value="UniProtKB-KW"/>
</dbReference>
<comment type="caution">
    <text evidence="13">The sequence shown here is derived from an EMBL/GenBank/DDBJ whole genome shotgun (WGS) entry which is preliminary data.</text>
</comment>
<evidence type="ECO:0000256" key="3">
    <source>
        <dbReference type="ARBA" id="ARBA00022618"/>
    </source>
</evidence>
<evidence type="ECO:0000256" key="11">
    <source>
        <dbReference type="SAM" id="MobiDB-lite"/>
    </source>
</evidence>
<dbReference type="SUPFAM" id="SSF63748">
    <property type="entry name" value="Tudor/PWWP/MBT"/>
    <property type="match status" value="1"/>
</dbReference>
<sequence length="2566" mass="292532">MASKLQLQLKELGSKLDNPPTSKDSLIKLLKQGSTFLSELEQSPPKAMLEAMQPLQSAIVKPELLKHQDREVKLLVATCICEITRITAPEAPYSDDVLKDIFHLIVSTFSGLGDINSPSFGRRVVILETLARYRSCVVMLDLECDDLINEMFQTFLNVVRDEHQDSILTSMQTIMVVLIEESEDIREELLHVILSVLGRHKKGVSIAGRGLAMKVIEQCSGKLEPSIKQFLVSSMSGDSRPTTFEIDYHEVIYDIYRCAPQILSGVVPYITGELLTDQLDVRLKAVHLVGDLFALSESAISEAFHPIFLEFLKRLTDRIVEVRMSVLEHVKGCLLSNPFRQEAPQIISALRDRLLDYDENVRKQVVAVLCDAACNAITSMKVDTIKLVAERIRDKSLLVKRYTLERLADIYRIYCLNSSSGSIKGVDYDWIPGRILRCFYDKDFRSDIVEHILCSSLFPNEFSVKDKVKNWVKVFSSFDKVEVRALEKLLEQKQRLQQEMRRYLSLRQMQQDGDATEIQKKVVFCFRIMSRCFTDPGKAEESFQILDQLKDANVWRILTVLLDPNSNSIRASSSRDELLKILGEKHRLYDFLGTLSMKCSYILFNKEHVKEILQETNIQKSAGSTDLILSCTHLLVILARFCPFLLSGIEEDLIHLLEDDNEIIKEGVLHVLAKAGAAIREKLGDSSRSLDLMLERICLEGSRRQAKYAIHALASIMKDDGLKSLSVLYKRLVDMLEEKSHLPAVLQSLGCIAQTAMPVFETREKEIEQFIKKNILELSHTSEGKAKESWEDRSEICSMKIFGIKTLVKSYLPVKDANLRLGIDDLLGILKNILSFGEISIQIKSRSVDKAHLRLAAAKAMLRLSKHWDHKIPVDVFYLTLGTSEASFPQVKKLFLNKVHQYLKDRYLDPKYTCAFLLDLQFQQPDFEEIKSNLSDVIQIYQQGKARQLSVQSEAITPVPYPEYILPYLVHALAHHSSFPNIDECKDVKVFEPTYRYKCFLTLLMVASHSPALQKLWGSLRHCPFEIQHTGAYSESAWPLYSVTKALCVFILLFTRHKFVANIMSFICRLCGVRQVSLAGLATSHVKQLILGINKILARNLVKSSLLKWRADVYCLQETKINKDVEGIAKQLWSSRWMKCGYSEADSSSGGILIMWDSRVWMGSCVEEGKYSITYKFEAVHDGFCWFLTSVYAPHTRAEKLECWEEIAAVRELCGGPWVTCGDFNTVRTMAERRGCRRITNVMADFSSWIEDMELHDPHLNGGTFTWYRGPDHDSAARLDRFLYSIEWEVQFRNIRQQIMPRVISDHNPVMLQCGDWEQRKAYFKFENWWLNVEGFKDLVQNWWNGFVVEGCPDFKFSMKLKMLKQKIKDWSSVTFGELNNKKNSLLSELAEMDLIQNDRVLTEDEMMIRATVLVELEELAKNEESRWRQKSRVLWLKQEVSQIRHLRAILTIFEGISGLHVNWQKSCLFPVNQVNNMQGRADNLGCQVASLPTKYLGMPLGAKNKKLEVWSEVLERSERKLTRWKSQYISLGGRLTLIKSVLDALPTYMLSLFPLPKSIGKKLNKLRRVFLWQGNKEKQGYNLVKWEEVTMSKAQGGLGIKKLSTQNTSLLQKWLWRFCCEDMALWRRFIAEKYGLQSNWITEEVNGTFGCSVWKTIRRMWPDFSAKVTFRVGNGLKTSFWNETWLGDVNLRILFPDLYIISLQQNDTIAQMWTPQGWDLMFRRALNDWEVGRVADLLHALNLFPGTVTESDKPVWRLHSRGVFTVKSCYWERNTNHFLTTAWPWKLIWKIKVPLKVACFTWLESEREDQKKTGGKISLVAYGGHYGRKGMGDALKERQLHVFLSMLVHGDEEGKPEGGISREKESISTIKSILHSIKHSEDVVDSTKSKNSYAVSDLGLAITNRLVPNHDDLKELKASVSLPPSLYKQHEKNEEKDQSLSLFSPLLIVLYFHCFHHRWSCVILLRKHAEVGCNILIESEHVTDDGRPLYWPEINRKRGFREVEVKTWLADEGIMVHFESIKFETNGTLKSEITEDEAMKDSETEGNEVPLGKIMERLKARSKMRKEVKDDSSPAEVRTENDVDILKVVREIDSNNVVDDNKLDASNGHESAVKTKASNKRQKRKTGTDISVPKGAKRQRSSSSSVHKLSSKLKDSIEKEEDLQSMSEDKSSEENVFEPEEPDLLTSSIRKKTSLPPKQKRKATDKNHDDTHEIGMDSREVKKIKGNTEAVNTHMQGNNKSGSHKKSKKKSVSGLAKCTSKDDTTPTVDLIGCRIKIWWPMDKKFYEGVVKSFDTHKSKHVVLYDDGDVEVLRLEKECWELVGGVQKPAKGSNSKKGSGYKKESGERKNRTLAASRQKKETDKMSPLSPVRGKRTPRKNLKYGQKGPSKSSLSRRSLLLGKPLTTSKSKADNLSSGESESEQKESTHGFSLSEHELSDKDDVSYSDGKPGADADRLSGMEESEEEECPMENKDEDEPGTPQDSRGSDREISSSHEKPHADGSTEKSNDVAERSDSHGSVRDDAHSHSTDQGDSESSSAAKSDEELSDDELLSTWKQRAGKSAGGK</sequence>
<dbReference type="InterPro" id="IPR016024">
    <property type="entry name" value="ARM-type_fold"/>
</dbReference>
<evidence type="ECO:0000256" key="4">
    <source>
        <dbReference type="ARBA" id="ARBA00022737"/>
    </source>
</evidence>
<feature type="compositionally biased region" description="Basic and acidic residues" evidence="11">
    <location>
        <begin position="2421"/>
        <end position="2443"/>
    </location>
</feature>
<feature type="compositionally biased region" description="Basic and acidic residues" evidence="11">
    <location>
        <begin position="2203"/>
        <end position="2219"/>
    </location>
</feature>
<dbReference type="EMBL" id="JACXVP010000011">
    <property type="protein sequence ID" value="KAG5574372.1"/>
    <property type="molecule type" value="Genomic_DNA"/>
</dbReference>
<feature type="compositionally biased region" description="Basic residues" evidence="11">
    <location>
        <begin position="2243"/>
        <end position="2252"/>
    </location>
</feature>
<dbReference type="GO" id="GO:0006281">
    <property type="term" value="P:DNA repair"/>
    <property type="evidence" value="ECO:0007669"/>
    <property type="project" value="UniProtKB-KW"/>
</dbReference>
<feature type="region of interest" description="Disordered" evidence="11">
    <location>
        <begin position="2327"/>
        <end position="2566"/>
    </location>
</feature>
<feature type="compositionally biased region" description="Acidic residues" evidence="11">
    <location>
        <begin position="2461"/>
        <end position="2478"/>
    </location>
</feature>
<keyword evidence="6" id="KW-0498">Mitosis</keyword>
<evidence type="ECO:0000256" key="7">
    <source>
        <dbReference type="ARBA" id="ARBA00023204"/>
    </source>
</evidence>
<keyword evidence="7" id="KW-0234">DNA repair</keyword>
<feature type="compositionally biased region" description="Basic residues" evidence="11">
    <location>
        <begin position="2372"/>
        <end position="2381"/>
    </location>
</feature>
<protein>
    <recommendedName>
        <fullName evidence="12">Endonuclease/exonuclease/phosphatase domain-containing protein</fullName>
    </recommendedName>
</protein>
<dbReference type="InterPro" id="IPR039776">
    <property type="entry name" value="Pds5"/>
</dbReference>
<evidence type="ECO:0000256" key="2">
    <source>
        <dbReference type="ARBA" id="ARBA00006254"/>
    </source>
</evidence>
<dbReference type="InterPro" id="IPR036691">
    <property type="entry name" value="Endo/exonu/phosph_ase_sf"/>
</dbReference>
<evidence type="ECO:0000256" key="1">
    <source>
        <dbReference type="ARBA" id="ARBA00004123"/>
    </source>
</evidence>
<evidence type="ECO:0000256" key="5">
    <source>
        <dbReference type="ARBA" id="ARBA00022763"/>
    </source>
</evidence>
<evidence type="ECO:0000259" key="12">
    <source>
        <dbReference type="Pfam" id="PF03372"/>
    </source>
</evidence>
<feature type="compositionally biased region" description="Polar residues" evidence="11">
    <location>
        <begin position="2405"/>
        <end position="2414"/>
    </location>
</feature>
<keyword evidence="14" id="KW-1185">Reference proteome</keyword>
<dbReference type="CDD" id="cd20404">
    <property type="entry name" value="Tudor_Agenet_AtEML-like"/>
    <property type="match status" value="1"/>
</dbReference>
<dbReference type="PANTHER" id="PTHR12663">
    <property type="entry name" value="ANDROGEN INDUCED INHIBITOR OF PROLIFERATION AS3 / PDS5-RELATED"/>
    <property type="match status" value="1"/>
</dbReference>
<organism evidence="13 14">
    <name type="scientific">Solanum commersonii</name>
    <name type="common">Commerson's wild potato</name>
    <name type="synonym">Commerson's nightshade</name>
    <dbReference type="NCBI Taxonomy" id="4109"/>
    <lineage>
        <taxon>Eukaryota</taxon>
        <taxon>Viridiplantae</taxon>
        <taxon>Streptophyta</taxon>
        <taxon>Embryophyta</taxon>
        <taxon>Tracheophyta</taxon>
        <taxon>Spermatophyta</taxon>
        <taxon>Magnoliopsida</taxon>
        <taxon>eudicotyledons</taxon>
        <taxon>Gunneridae</taxon>
        <taxon>Pentapetalae</taxon>
        <taxon>asterids</taxon>
        <taxon>lamiids</taxon>
        <taxon>Solanales</taxon>
        <taxon>Solanaceae</taxon>
        <taxon>Solanoideae</taxon>
        <taxon>Solaneae</taxon>
        <taxon>Solanum</taxon>
    </lineage>
</organism>
<dbReference type="OrthoDB" id="200660at2759"/>
<evidence type="ECO:0000256" key="8">
    <source>
        <dbReference type="ARBA" id="ARBA00023242"/>
    </source>
</evidence>
<dbReference type="GO" id="GO:0007064">
    <property type="term" value="P:mitotic sister chromatid cohesion"/>
    <property type="evidence" value="ECO:0007669"/>
    <property type="project" value="InterPro"/>
</dbReference>
<evidence type="ECO:0000256" key="9">
    <source>
        <dbReference type="ARBA" id="ARBA00023306"/>
    </source>
</evidence>
<feature type="compositionally biased region" description="Basic residues" evidence="11">
    <location>
        <begin position="2190"/>
        <end position="2202"/>
    </location>
</feature>
<keyword evidence="9" id="KW-0131">Cell cycle</keyword>
<comment type="function">
    <text evidence="10">Cohesin cofactor dispensable during the meiotic division but playing an important role in DNA repair by homologous recombination (HR) probably by helping SMC5/SMC6 complex. Regulator of sister chromatid cohesion in mitosis which may stabilize cohesin complex association with chromatin. May couple sister chromatid cohesion during mitosis to DNA replication. Cohesion ensures that chromosome partitioning is accurate in both meiotic and mitotic cells and plays an important role in DNA repair.</text>
</comment>
<dbReference type="SUPFAM" id="SSF56219">
    <property type="entry name" value="DNase I-like"/>
    <property type="match status" value="1"/>
</dbReference>
<dbReference type="Pfam" id="PF20168">
    <property type="entry name" value="PDS5"/>
    <property type="match status" value="2"/>
</dbReference>
<dbReference type="GO" id="GO:0009556">
    <property type="term" value="P:microsporogenesis"/>
    <property type="evidence" value="ECO:0007669"/>
    <property type="project" value="UniProtKB-ARBA"/>
</dbReference>
<keyword evidence="3" id="KW-0132">Cell division</keyword>
<evidence type="ECO:0000256" key="6">
    <source>
        <dbReference type="ARBA" id="ARBA00022776"/>
    </source>
</evidence>
<dbReference type="GO" id="GO:0003824">
    <property type="term" value="F:catalytic activity"/>
    <property type="evidence" value="ECO:0007669"/>
    <property type="project" value="InterPro"/>
</dbReference>
<feature type="region of interest" description="Disordered" evidence="11">
    <location>
        <begin position="2233"/>
        <end position="2264"/>
    </location>
</feature>
<dbReference type="GO" id="GO:0005634">
    <property type="term" value="C:nucleus"/>
    <property type="evidence" value="ECO:0007669"/>
    <property type="project" value="UniProtKB-SubCell"/>
</dbReference>
<feature type="domain" description="Endonuclease/exonuclease/phosphatase" evidence="12">
    <location>
        <begin position="1101"/>
        <end position="1307"/>
    </location>
</feature>
<evidence type="ECO:0000313" key="13">
    <source>
        <dbReference type="EMBL" id="KAG5574372.1"/>
    </source>
</evidence>